<protein>
    <submittedName>
        <fullName evidence="2">Uncharacterized protein</fullName>
    </submittedName>
</protein>
<dbReference type="EMBL" id="BAABME010000477">
    <property type="protein sequence ID" value="GAA0143109.1"/>
    <property type="molecule type" value="Genomic_DNA"/>
</dbReference>
<organism evidence="2 3">
    <name type="scientific">Lithospermum erythrorhizon</name>
    <name type="common">Purple gromwell</name>
    <name type="synonym">Lithospermum officinale var. erythrorhizon</name>
    <dbReference type="NCBI Taxonomy" id="34254"/>
    <lineage>
        <taxon>Eukaryota</taxon>
        <taxon>Viridiplantae</taxon>
        <taxon>Streptophyta</taxon>
        <taxon>Embryophyta</taxon>
        <taxon>Tracheophyta</taxon>
        <taxon>Spermatophyta</taxon>
        <taxon>Magnoliopsida</taxon>
        <taxon>eudicotyledons</taxon>
        <taxon>Gunneridae</taxon>
        <taxon>Pentapetalae</taxon>
        <taxon>asterids</taxon>
        <taxon>lamiids</taxon>
        <taxon>Boraginales</taxon>
        <taxon>Boraginaceae</taxon>
        <taxon>Boraginoideae</taxon>
        <taxon>Lithospermeae</taxon>
        <taxon>Lithospermum</taxon>
    </lineage>
</organism>
<keyword evidence="3" id="KW-1185">Reference proteome</keyword>
<sequence length="78" mass="8722">MGQSSTQTQGQQERNKRPIRGYVEEEKEPQQIVEEAENDEVEEVGSGDTNTRQARRASGKSSYEHLSTLLPLCLSQGD</sequence>
<dbReference type="Proteomes" id="UP001454036">
    <property type="component" value="Unassembled WGS sequence"/>
</dbReference>
<evidence type="ECO:0000313" key="3">
    <source>
        <dbReference type="Proteomes" id="UP001454036"/>
    </source>
</evidence>
<evidence type="ECO:0000256" key="1">
    <source>
        <dbReference type="SAM" id="MobiDB-lite"/>
    </source>
</evidence>
<comment type="caution">
    <text evidence="2">The sequence shown here is derived from an EMBL/GenBank/DDBJ whole genome shotgun (WGS) entry which is preliminary data.</text>
</comment>
<gene>
    <name evidence="2" type="ORF">LIER_03866</name>
</gene>
<proteinExistence type="predicted"/>
<accession>A0AAV3NUR2</accession>
<evidence type="ECO:0000313" key="2">
    <source>
        <dbReference type="EMBL" id="GAA0143109.1"/>
    </source>
</evidence>
<dbReference type="AlphaFoldDB" id="A0AAV3NUR2"/>
<reference evidence="2 3" key="1">
    <citation type="submission" date="2024-01" db="EMBL/GenBank/DDBJ databases">
        <title>The complete chloroplast genome sequence of Lithospermum erythrorhizon: insights into the phylogenetic relationship among Boraginaceae species and the maternal lineages of purple gromwells.</title>
        <authorList>
            <person name="Okada T."/>
            <person name="Watanabe K."/>
        </authorList>
    </citation>
    <scope>NUCLEOTIDE SEQUENCE [LARGE SCALE GENOMIC DNA]</scope>
</reference>
<feature type="compositionally biased region" description="Low complexity" evidence="1">
    <location>
        <begin position="1"/>
        <end position="12"/>
    </location>
</feature>
<name>A0AAV3NUR2_LITER</name>
<feature type="compositionally biased region" description="Acidic residues" evidence="1">
    <location>
        <begin position="34"/>
        <end position="45"/>
    </location>
</feature>
<feature type="region of interest" description="Disordered" evidence="1">
    <location>
        <begin position="1"/>
        <end position="64"/>
    </location>
</feature>